<evidence type="ECO:0000259" key="9">
    <source>
        <dbReference type="SMART" id="SM00543"/>
    </source>
</evidence>
<evidence type="ECO:0000313" key="12">
    <source>
        <dbReference type="WBParaSite" id="BPAG_0001133801-mRNA-1"/>
    </source>
</evidence>
<gene>
    <name evidence="10" type="ORF">BPAG_LOCUS11300</name>
</gene>
<evidence type="ECO:0000256" key="5">
    <source>
        <dbReference type="ARBA" id="ARBA00023042"/>
    </source>
</evidence>
<dbReference type="AlphaFoldDB" id="A0A0N4TRQ3"/>
<dbReference type="SMART" id="SM00543">
    <property type="entry name" value="MIF4G"/>
    <property type="match status" value="1"/>
</dbReference>
<keyword evidence="5" id="KW-0506">mRNA capping</keyword>
<protein>
    <recommendedName>
        <fullName evidence="3">Nuclear cap-binding protein subunit 1</fullName>
    </recommendedName>
    <alternativeName>
        <fullName evidence="8">80 kDa nuclear cap-binding protein</fullName>
    </alternativeName>
</protein>
<dbReference type="InterPro" id="IPR015174">
    <property type="entry name" value="MIF4G-like_typ-2"/>
</dbReference>
<dbReference type="Pfam" id="PF02854">
    <property type="entry name" value="MIF4G"/>
    <property type="match status" value="1"/>
</dbReference>
<comment type="subcellular location">
    <subcellularLocation>
        <location evidence="1">Nucleus</location>
    </subcellularLocation>
</comment>
<evidence type="ECO:0000256" key="6">
    <source>
        <dbReference type="ARBA" id="ARBA00023187"/>
    </source>
</evidence>
<evidence type="ECO:0000256" key="1">
    <source>
        <dbReference type="ARBA" id="ARBA00004123"/>
    </source>
</evidence>
<sequence>MIHLPHSDHDRRRRPGDEGSDWCYKRRRAVPERTELEMHLELLISGIAEKSNSSMESNLERLAQSLGTYLITDADRIIDIIIECVCYLREEITAYSTLAGLLNSKKQKFGFELLRQSLEVLREKLVSADFNHALHIVTFLADLVNCHVVSSNSLVEFYEGFMEAACEEGIPQVRSDWFVYAVLHSLPWSGPELNDREKEPLDNLLEGIEKYMLERSTSHAKLLQVWSAMEHEQDEYLCSLWTQISKLRDNGWIERHISRYYVGFDGSLASAVAHNLPLFIPSPHTSVVVYPLPTVVFRFFDYADCPDEGPVLPGAHSIERFLVEKELCSIIENNCYSRKECAAKLVNYRKKAVIPINYMILEVIFSQLFRLPHPPLRPLFYGSLMIELCKTKDMPQAGFFSFFSDFFILKFSEELWFVIAQAAELFYQRIDTMQLECIDRLIDWFSYHMSNFEYRWSWVDWNDCLDLNDYAPRRYFVKEVIEKCMRFSYHERICDCLPSSFEEITPEKPFISFLVNQEEKELVAEIERAFRNKAEPKEITEMLREFDKEGNSLATLSTFFSVMLNAAQKSFSHNFVALTRYHETLKELSGVDDESSTALLRTLYDVWKHNRQMMVVLITKMFRMTLLNANAVVSWLLSSYVDQELHRFWLWEALFIIVKHVCGHMYRCKTKLQQMQEKRIKMERSSGNICQVFCSNKDDGLGMILDDDIEIKKKELKELQDMLKNLFLNILHKLVLFLSEHLIKSEMTEKNHDTYWYRYMMGRFKEMLLRYWCELFEMKQHIDNELFVKAGIDPRIVEVYRQFTALRA</sequence>
<dbReference type="PANTHER" id="PTHR12412:SF2">
    <property type="entry name" value="NUCLEAR CAP-BINDING PROTEIN SUBUNIT 1"/>
    <property type="match status" value="1"/>
</dbReference>
<dbReference type="GO" id="GO:0003729">
    <property type="term" value="F:mRNA binding"/>
    <property type="evidence" value="ECO:0007669"/>
    <property type="project" value="TreeGrafter"/>
</dbReference>
<dbReference type="STRING" id="6280.A0A0N4TRQ3"/>
<dbReference type="EMBL" id="UZAD01013223">
    <property type="protein sequence ID" value="VDN92486.1"/>
    <property type="molecule type" value="Genomic_DNA"/>
</dbReference>
<dbReference type="WBParaSite" id="BPAG_0001133801-mRNA-1">
    <property type="protein sequence ID" value="BPAG_0001133801-mRNA-1"/>
    <property type="gene ID" value="BPAG_0001133801"/>
</dbReference>
<feature type="domain" description="MIF4G" evidence="9">
    <location>
        <begin position="41"/>
        <end position="248"/>
    </location>
</feature>
<dbReference type="GO" id="GO:0005846">
    <property type="term" value="C:nuclear cap binding complex"/>
    <property type="evidence" value="ECO:0007669"/>
    <property type="project" value="InterPro"/>
</dbReference>
<evidence type="ECO:0000313" key="11">
    <source>
        <dbReference type="Proteomes" id="UP000278627"/>
    </source>
</evidence>
<reference evidence="12" key="1">
    <citation type="submission" date="2016-04" db="UniProtKB">
        <authorList>
            <consortium name="WormBaseParasite"/>
        </authorList>
    </citation>
    <scope>IDENTIFICATION</scope>
</reference>
<dbReference type="InterPro" id="IPR016024">
    <property type="entry name" value="ARM-type_fold"/>
</dbReference>
<accession>A0A0N4TRQ3</accession>
<reference evidence="10 11" key="2">
    <citation type="submission" date="2018-11" db="EMBL/GenBank/DDBJ databases">
        <authorList>
            <consortium name="Pathogen Informatics"/>
        </authorList>
    </citation>
    <scope>NUCLEOTIDE SEQUENCE [LARGE SCALE GENOMIC DNA]</scope>
</reference>
<dbReference type="InterPro" id="IPR027159">
    <property type="entry name" value="CBP80"/>
</dbReference>
<evidence type="ECO:0000256" key="3">
    <source>
        <dbReference type="ARBA" id="ARBA00019879"/>
    </source>
</evidence>
<comment type="similarity">
    <text evidence="2">Belongs to the NCBP1 family.</text>
</comment>
<evidence type="ECO:0000313" key="10">
    <source>
        <dbReference type="EMBL" id="VDN92486.1"/>
    </source>
</evidence>
<dbReference type="GO" id="GO:0006406">
    <property type="term" value="P:mRNA export from nucleus"/>
    <property type="evidence" value="ECO:0007669"/>
    <property type="project" value="InterPro"/>
</dbReference>
<evidence type="ECO:0000256" key="8">
    <source>
        <dbReference type="ARBA" id="ARBA00030965"/>
    </source>
</evidence>
<dbReference type="GO" id="GO:0000184">
    <property type="term" value="P:nuclear-transcribed mRNA catabolic process, nonsense-mediated decay"/>
    <property type="evidence" value="ECO:0007669"/>
    <property type="project" value="TreeGrafter"/>
</dbReference>
<evidence type="ECO:0000256" key="7">
    <source>
        <dbReference type="ARBA" id="ARBA00023242"/>
    </source>
</evidence>
<dbReference type="GO" id="GO:0008380">
    <property type="term" value="P:RNA splicing"/>
    <property type="evidence" value="ECO:0007669"/>
    <property type="project" value="UniProtKB-KW"/>
</dbReference>
<evidence type="ECO:0000256" key="2">
    <source>
        <dbReference type="ARBA" id="ARBA00007413"/>
    </source>
</evidence>
<dbReference type="InterPro" id="IPR003890">
    <property type="entry name" value="MIF4G-like_typ-3"/>
</dbReference>
<organism evidence="12">
    <name type="scientific">Brugia pahangi</name>
    <name type="common">Filarial nematode worm</name>
    <dbReference type="NCBI Taxonomy" id="6280"/>
    <lineage>
        <taxon>Eukaryota</taxon>
        <taxon>Metazoa</taxon>
        <taxon>Ecdysozoa</taxon>
        <taxon>Nematoda</taxon>
        <taxon>Chromadorea</taxon>
        <taxon>Rhabditida</taxon>
        <taxon>Spirurina</taxon>
        <taxon>Spiruromorpha</taxon>
        <taxon>Filarioidea</taxon>
        <taxon>Onchocercidae</taxon>
        <taxon>Brugia</taxon>
    </lineage>
</organism>
<evidence type="ECO:0000256" key="4">
    <source>
        <dbReference type="ARBA" id="ARBA00022664"/>
    </source>
</evidence>
<dbReference type="SUPFAM" id="SSF48371">
    <property type="entry name" value="ARM repeat"/>
    <property type="match status" value="3"/>
</dbReference>
<keyword evidence="11" id="KW-1185">Reference proteome</keyword>
<dbReference type="Pfam" id="PF09090">
    <property type="entry name" value="MIF4G_like_2"/>
    <property type="match status" value="1"/>
</dbReference>
<dbReference type="Gene3D" id="1.25.40.180">
    <property type="match status" value="3"/>
</dbReference>
<dbReference type="PANTHER" id="PTHR12412">
    <property type="entry name" value="CAP BINDING PROTEIN"/>
    <property type="match status" value="1"/>
</dbReference>
<dbReference type="InterPro" id="IPR015172">
    <property type="entry name" value="MIF4G-like_typ-1"/>
</dbReference>
<dbReference type="Pfam" id="PF09088">
    <property type="entry name" value="MIF4G_like"/>
    <property type="match status" value="1"/>
</dbReference>
<keyword evidence="4" id="KW-0507">mRNA processing</keyword>
<keyword evidence="7" id="KW-0539">Nucleus</keyword>
<keyword evidence="6" id="KW-0508">mRNA splicing</keyword>
<dbReference type="GO" id="GO:0000339">
    <property type="term" value="F:RNA cap binding"/>
    <property type="evidence" value="ECO:0007669"/>
    <property type="project" value="InterPro"/>
</dbReference>
<dbReference type="GO" id="GO:0006370">
    <property type="term" value="P:7-methylguanosine mRNA capping"/>
    <property type="evidence" value="ECO:0007669"/>
    <property type="project" value="UniProtKB-KW"/>
</dbReference>
<proteinExistence type="inferred from homology"/>
<name>A0A0N4TRQ3_BRUPA</name>
<dbReference type="GO" id="GO:0005634">
    <property type="term" value="C:nucleus"/>
    <property type="evidence" value="ECO:0007669"/>
    <property type="project" value="UniProtKB-SubCell"/>
</dbReference>
<dbReference type="Proteomes" id="UP000278627">
    <property type="component" value="Unassembled WGS sequence"/>
</dbReference>